<keyword evidence="2" id="KW-1185">Reference proteome</keyword>
<accession>A0A8S2AMX3</accession>
<sequence>MDSLVSCVESRHKKYRDLLIFHEDRQSELLYKLSLLESHPRDWLKNGFKLLAPMADPLVSYCQDCAQAACSVLRARQPGLIADGDFIPSSPTMFLVDL</sequence>
<dbReference type="Proteomes" id="UP000682877">
    <property type="component" value="Chromosome 6"/>
</dbReference>
<evidence type="ECO:0000313" key="1">
    <source>
        <dbReference type="EMBL" id="CAE6126473.1"/>
    </source>
</evidence>
<dbReference type="AlphaFoldDB" id="A0A8S2AMX3"/>
<organism evidence="1 2">
    <name type="scientific">Arabidopsis arenosa</name>
    <name type="common">Sand rock-cress</name>
    <name type="synonym">Cardaminopsis arenosa</name>
    <dbReference type="NCBI Taxonomy" id="38785"/>
    <lineage>
        <taxon>Eukaryota</taxon>
        <taxon>Viridiplantae</taxon>
        <taxon>Streptophyta</taxon>
        <taxon>Embryophyta</taxon>
        <taxon>Tracheophyta</taxon>
        <taxon>Spermatophyta</taxon>
        <taxon>Magnoliopsida</taxon>
        <taxon>eudicotyledons</taxon>
        <taxon>Gunneridae</taxon>
        <taxon>Pentapetalae</taxon>
        <taxon>rosids</taxon>
        <taxon>malvids</taxon>
        <taxon>Brassicales</taxon>
        <taxon>Brassicaceae</taxon>
        <taxon>Camelineae</taxon>
        <taxon>Arabidopsis</taxon>
    </lineage>
</organism>
<evidence type="ECO:0000313" key="2">
    <source>
        <dbReference type="Proteomes" id="UP000682877"/>
    </source>
</evidence>
<name>A0A8S2AMX3_ARAAE</name>
<gene>
    <name evidence="1" type="ORF">AARE701A_LOCUS16399</name>
</gene>
<reference evidence="1" key="1">
    <citation type="submission" date="2021-01" db="EMBL/GenBank/DDBJ databases">
        <authorList>
            <person name="Bezrukov I."/>
        </authorList>
    </citation>
    <scope>NUCLEOTIDE SEQUENCE</scope>
</reference>
<protein>
    <submittedName>
        <fullName evidence="1">Uncharacterized protein</fullName>
    </submittedName>
</protein>
<proteinExistence type="predicted"/>
<dbReference type="EMBL" id="LR999456">
    <property type="protein sequence ID" value="CAE6126473.1"/>
    <property type="molecule type" value="Genomic_DNA"/>
</dbReference>